<dbReference type="GO" id="GO:0090529">
    <property type="term" value="P:cell septum assembly"/>
    <property type="evidence" value="ECO:0007669"/>
    <property type="project" value="InterPro"/>
</dbReference>
<keyword evidence="3" id="KW-0132">Cell division</keyword>
<organism evidence="3 4">
    <name type="scientific">Oceanidesulfovibrio indonesiensis</name>
    <dbReference type="NCBI Taxonomy" id="54767"/>
    <lineage>
        <taxon>Bacteria</taxon>
        <taxon>Pseudomonadati</taxon>
        <taxon>Thermodesulfobacteriota</taxon>
        <taxon>Desulfovibrionia</taxon>
        <taxon>Desulfovibrionales</taxon>
        <taxon>Desulfovibrionaceae</taxon>
        <taxon>Oceanidesulfovibrio</taxon>
    </lineage>
</organism>
<feature type="coiled-coil region" evidence="2">
    <location>
        <begin position="4"/>
        <end position="70"/>
    </location>
</feature>
<name>A0A7M3MEZ6_9BACT</name>
<protein>
    <submittedName>
        <fullName evidence="3">Cell division protein ZapB</fullName>
    </submittedName>
</protein>
<dbReference type="AlphaFoldDB" id="A0A7M3MEZ6"/>
<dbReference type="Gene3D" id="1.20.5.340">
    <property type="match status" value="1"/>
</dbReference>
<evidence type="ECO:0000256" key="2">
    <source>
        <dbReference type="SAM" id="Coils"/>
    </source>
</evidence>
<evidence type="ECO:0000313" key="3">
    <source>
        <dbReference type="EMBL" id="TVM17589.1"/>
    </source>
</evidence>
<comment type="caution">
    <text evidence="3">The sequence shown here is derived from an EMBL/GenBank/DDBJ whole genome shotgun (WGS) entry which is preliminary data.</text>
</comment>
<dbReference type="OrthoDB" id="5459319at2"/>
<keyword evidence="4" id="KW-1185">Reference proteome</keyword>
<evidence type="ECO:0000256" key="1">
    <source>
        <dbReference type="ARBA" id="ARBA00023054"/>
    </source>
</evidence>
<dbReference type="GO" id="GO:0005737">
    <property type="term" value="C:cytoplasm"/>
    <property type="evidence" value="ECO:0007669"/>
    <property type="project" value="InterPro"/>
</dbReference>
<dbReference type="InterPro" id="IPR009252">
    <property type="entry name" value="Cell_div_ZapB"/>
</dbReference>
<accession>A0A7M3MEZ6</accession>
<proteinExistence type="predicted"/>
<reference evidence="3 4" key="1">
    <citation type="submission" date="2018-06" db="EMBL/GenBank/DDBJ databases">
        <title>Complete genome of Desulfovibrio indonesiensis P37SLT.</title>
        <authorList>
            <person name="Crispim J.S."/>
            <person name="Vidigal P.M.P."/>
            <person name="Silva L.C.F."/>
            <person name="Laguardia C.N."/>
            <person name="Araujo L.C."/>
            <person name="Dias R.S."/>
            <person name="Sousa M.P."/>
            <person name="Paula S.O."/>
            <person name="Silva C."/>
        </authorList>
    </citation>
    <scope>NUCLEOTIDE SEQUENCE [LARGE SCALE GENOMIC DNA]</scope>
    <source>
        <strain evidence="3 4">P37SLT</strain>
    </source>
</reference>
<sequence>MDLIDQLESRIDELLTTLKGVREENARLRQEAAAGASTYEEEKRRLLEELQQEREAKNAVLARIDALLEKLKSDPEES</sequence>
<dbReference type="EMBL" id="QMIE01000006">
    <property type="protein sequence ID" value="TVM17589.1"/>
    <property type="molecule type" value="Genomic_DNA"/>
</dbReference>
<keyword evidence="3" id="KW-0131">Cell cycle</keyword>
<evidence type="ECO:0000313" key="4">
    <source>
        <dbReference type="Proteomes" id="UP000448292"/>
    </source>
</evidence>
<dbReference type="Proteomes" id="UP000448292">
    <property type="component" value="Unassembled WGS sequence"/>
</dbReference>
<dbReference type="Pfam" id="PF06005">
    <property type="entry name" value="ZapB"/>
    <property type="match status" value="1"/>
</dbReference>
<dbReference type="RefSeq" id="WP_144302707.1">
    <property type="nucleotide sequence ID" value="NZ_QMIE01000006.1"/>
</dbReference>
<dbReference type="GO" id="GO:0043093">
    <property type="term" value="P:FtsZ-dependent cytokinesis"/>
    <property type="evidence" value="ECO:0007669"/>
    <property type="project" value="InterPro"/>
</dbReference>
<gene>
    <name evidence="3" type="ORF">DPQ33_08045</name>
</gene>
<keyword evidence="1 2" id="KW-0175">Coiled coil</keyword>